<dbReference type="AlphaFoldDB" id="A0AAW1JL54"/>
<dbReference type="GO" id="GO:0080115">
    <property type="term" value="F:myosin XI tail binding"/>
    <property type="evidence" value="ECO:0007669"/>
    <property type="project" value="UniProtKB-ARBA"/>
</dbReference>
<organism evidence="9 10">
    <name type="scientific">Saponaria officinalis</name>
    <name type="common">Common soapwort</name>
    <name type="synonym">Lychnis saponaria</name>
    <dbReference type="NCBI Taxonomy" id="3572"/>
    <lineage>
        <taxon>Eukaryota</taxon>
        <taxon>Viridiplantae</taxon>
        <taxon>Streptophyta</taxon>
        <taxon>Embryophyta</taxon>
        <taxon>Tracheophyta</taxon>
        <taxon>Spermatophyta</taxon>
        <taxon>Magnoliopsida</taxon>
        <taxon>eudicotyledons</taxon>
        <taxon>Gunneridae</taxon>
        <taxon>Pentapetalae</taxon>
        <taxon>Caryophyllales</taxon>
        <taxon>Caryophyllaceae</taxon>
        <taxon>Caryophylleae</taxon>
        <taxon>Saponaria</taxon>
    </lineage>
</organism>
<feature type="chain" id="PRO_5043934682" description="GTD-binding domain-containing protein" evidence="7">
    <location>
        <begin position="26"/>
        <end position="486"/>
    </location>
</feature>
<dbReference type="Proteomes" id="UP001443914">
    <property type="component" value="Unassembled WGS sequence"/>
</dbReference>
<keyword evidence="10" id="KW-1185">Reference proteome</keyword>
<evidence type="ECO:0000256" key="5">
    <source>
        <dbReference type="SAM" id="Coils"/>
    </source>
</evidence>
<keyword evidence="4" id="KW-0472">Membrane</keyword>
<evidence type="ECO:0000256" key="1">
    <source>
        <dbReference type="ARBA" id="ARBA00004370"/>
    </source>
</evidence>
<dbReference type="EMBL" id="JBDFQZ010000007">
    <property type="protein sequence ID" value="KAK9705699.1"/>
    <property type="molecule type" value="Genomic_DNA"/>
</dbReference>
<comment type="caution">
    <text evidence="9">The sequence shown here is derived from an EMBL/GenBank/DDBJ whole genome shotgun (WGS) entry which is preliminary data.</text>
</comment>
<feature type="domain" description="GTD-binding" evidence="8">
    <location>
        <begin position="48"/>
        <end position="146"/>
    </location>
</feature>
<feature type="region of interest" description="Disordered" evidence="6">
    <location>
        <begin position="187"/>
        <end position="226"/>
    </location>
</feature>
<evidence type="ECO:0000256" key="7">
    <source>
        <dbReference type="SAM" id="SignalP"/>
    </source>
</evidence>
<feature type="compositionally biased region" description="Basic and acidic residues" evidence="6">
    <location>
        <begin position="352"/>
        <end position="374"/>
    </location>
</feature>
<evidence type="ECO:0000256" key="3">
    <source>
        <dbReference type="ARBA" id="ARBA00022989"/>
    </source>
</evidence>
<evidence type="ECO:0000313" key="10">
    <source>
        <dbReference type="Proteomes" id="UP001443914"/>
    </source>
</evidence>
<dbReference type="GO" id="GO:0016020">
    <property type="term" value="C:membrane"/>
    <property type="evidence" value="ECO:0007669"/>
    <property type="project" value="UniProtKB-SubCell"/>
</dbReference>
<evidence type="ECO:0000313" key="9">
    <source>
        <dbReference type="EMBL" id="KAK9705699.1"/>
    </source>
</evidence>
<feature type="compositionally biased region" description="Basic and acidic residues" evidence="6">
    <location>
        <begin position="216"/>
        <end position="225"/>
    </location>
</feature>
<accession>A0AAW1JL54</accession>
<proteinExistence type="predicted"/>
<keyword evidence="2" id="KW-0812">Transmembrane</keyword>
<sequence>MFLLLWSVPLCKSWLLLLRFSKMQSLSVLIQNWTYTSMFARTMSLGTHEIDFLKETLQAQQELLQKLYNELDDERESSATAADETLSMILRLQGEKAAMEMEASQYKRIAEEKMCHAQETVEIFQELIYQKEMQIASLSFQVQAYRFKLASLGCEDLAPCEFQYPENMLLRRNGLIDETSAQSLIRRGNSLPPLANGALSRRSSTEGARTEASSPKAEHSLRRESTSQGDFNSYWEEIKKLDERVKGFTRLNNLNDVDIPSSSLMIPPARTSPVHNPSPDHSPEKSVFHEYAEKVRSAQARGGSPCSTSVQDIFEVPQCPEDDLLGLESDVVWNSEPKESIDWEKQPLLSVDADRSSLKQPKDADQRFDMEKKPLMSASSYTGSPKQKDGKNEKQKIYKHPTYGVADFELQQFNRRLKQLEDERFVTRGREINSETGNEELKLLREIMEKVEAVQSELTSWKPKKPPSPDDRSFGCFKEVMFCFLP</sequence>
<gene>
    <name evidence="9" type="ORF">RND81_07G076300</name>
</gene>
<keyword evidence="5" id="KW-0175">Coiled coil</keyword>
<comment type="subcellular location">
    <subcellularLocation>
        <location evidence="1">Membrane</location>
    </subcellularLocation>
</comment>
<feature type="coiled-coil region" evidence="5">
    <location>
        <begin position="50"/>
        <end position="84"/>
    </location>
</feature>
<dbReference type="PROSITE" id="PS51775">
    <property type="entry name" value="GTD_BINDING"/>
    <property type="match status" value="1"/>
</dbReference>
<dbReference type="PANTHER" id="PTHR31422">
    <property type="entry name" value="BNAANNG28530D PROTEIN"/>
    <property type="match status" value="1"/>
</dbReference>
<evidence type="ECO:0000256" key="6">
    <source>
        <dbReference type="SAM" id="MobiDB-lite"/>
    </source>
</evidence>
<feature type="compositionally biased region" description="Polar residues" evidence="6">
    <location>
        <begin position="201"/>
        <end position="213"/>
    </location>
</feature>
<keyword evidence="7" id="KW-0732">Signal</keyword>
<evidence type="ECO:0000259" key="8">
    <source>
        <dbReference type="PROSITE" id="PS51775"/>
    </source>
</evidence>
<feature type="compositionally biased region" description="Basic and acidic residues" evidence="6">
    <location>
        <begin position="386"/>
        <end position="396"/>
    </location>
</feature>
<feature type="region of interest" description="Disordered" evidence="6">
    <location>
        <begin position="352"/>
        <end position="396"/>
    </location>
</feature>
<dbReference type="Pfam" id="PF04576">
    <property type="entry name" value="Zein-binding"/>
    <property type="match status" value="1"/>
</dbReference>
<dbReference type="InterPro" id="IPR007656">
    <property type="entry name" value="GTD-bd"/>
</dbReference>
<reference evidence="9" key="1">
    <citation type="submission" date="2024-03" db="EMBL/GenBank/DDBJ databases">
        <title>WGS assembly of Saponaria officinalis var. Norfolk2.</title>
        <authorList>
            <person name="Jenkins J."/>
            <person name="Shu S."/>
            <person name="Grimwood J."/>
            <person name="Barry K."/>
            <person name="Goodstein D."/>
            <person name="Schmutz J."/>
            <person name="Leebens-Mack J."/>
            <person name="Osbourn A."/>
        </authorList>
    </citation>
    <scope>NUCLEOTIDE SEQUENCE [LARGE SCALE GENOMIC DNA]</scope>
    <source>
        <strain evidence="9">JIC</strain>
    </source>
</reference>
<evidence type="ECO:0000256" key="2">
    <source>
        <dbReference type="ARBA" id="ARBA00022692"/>
    </source>
</evidence>
<dbReference type="PANTHER" id="PTHR31422:SF1">
    <property type="entry name" value="GTD-BINDING DOMAIN-CONTAINING PROTEIN"/>
    <property type="match status" value="1"/>
</dbReference>
<protein>
    <recommendedName>
        <fullName evidence="8">GTD-binding domain-containing protein</fullName>
    </recommendedName>
</protein>
<name>A0AAW1JL54_SAPOF</name>
<feature type="signal peptide" evidence="7">
    <location>
        <begin position="1"/>
        <end position="25"/>
    </location>
</feature>
<evidence type="ECO:0000256" key="4">
    <source>
        <dbReference type="ARBA" id="ARBA00023136"/>
    </source>
</evidence>
<keyword evidence="3" id="KW-1133">Transmembrane helix</keyword>